<feature type="compositionally biased region" description="Basic residues" evidence="1">
    <location>
        <begin position="124"/>
        <end position="134"/>
    </location>
</feature>
<sequence length="264" mass="28656">MERRSRPAQPLTCSPPPSLRGGLALPWALSRGFRQRPRCVRARDSRSARLESSSITECTAGPGVIGSDNGGVKCLPVTPPDLPPTPPPPRSPGEAQYTRKFRPAAQDQRFQCKRDLQGLDRNQWSRRSRVRARSPRVSSGSGPFASGSFPPEEIKKVFWKNRAQIRRPLRSNEPLLLRRAPSAGSHGRPAVSAGNPGLRSAPDCGSHLSAQLLLVSMAAPPSPGPRGRRPRHQSCSLLVDSTEQNVLSPPWPGDPPPTHALLSN</sequence>
<feature type="region of interest" description="Disordered" evidence="1">
    <location>
        <begin position="36"/>
        <end position="150"/>
    </location>
</feature>
<gene>
    <name evidence="2" type="ORF">SKAU_G00314590</name>
</gene>
<dbReference type="AlphaFoldDB" id="A0A9Q1ESB5"/>
<feature type="compositionally biased region" description="Pro residues" evidence="1">
    <location>
        <begin position="249"/>
        <end position="258"/>
    </location>
</feature>
<feature type="region of interest" description="Disordered" evidence="1">
    <location>
        <begin position="1"/>
        <end position="21"/>
    </location>
</feature>
<dbReference type="EMBL" id="JAINUF010000013">
    <property type="protein sequence ID" value="KAJ8344130.1"/>
    <property type="molecule type" value="Genomic_DNA"/>
</dbReference>
<feature type="region of interest" description="Disordered" evidence="1">
    <location>
        <begin position="170"/>
        <end position="264"/>
    </location>
</feature>
<organism evidence="2 3">
    <name type="scientific">Synaphobranchus kaupii</name>
    <name type="common">Kaup's arrowtooth eel</name>
    <dbReference type="NCBI Taxonomy" id="118154"/>
    <lineage>
        <taxon>Eukaryota</taxon>
        <taxon>Metazoa</taxon>
        <taxon>Chordata</taxon>
        <taxon>Craniata</taxon>
        <taxon>Vertebrata</taxon>
        <taxon>Euteleostomi</taxon>
        <taxon>Actinopterygii</taxon>
        <taxon>Neopterygii</taxon>
        <taxon>Teleostei</taxon>
        <taxon>Anguilliformes</taxon>
        <taxon>Synaphobranchidae</taxon>
        <taxon>Synaphobranchus</taxon>
    </lineage>
</organism>
<keyword evidence="3" id="KW-1185">Reference proteome</keyword>
<evidence type="ECO:0000313" key="2">
    <source>
        <dbReference type="EMBL" id="KAJ8344130.1"/>
    </source>
</evidence>
<feature type="compositionally biased region" description="Pro residues" evidence="1">
    <location>
        <begin position="77"/>
        <end position="91"/>
    </location>
</feature>
<protein>
    <submittedName>
        <fullName evidence="2">Uncharacterized protein</fullName>
    </submittedName>
</protein>
<evidence type="ECO:0000256" key="1">
    <source>
        <dbReference type="SAM" id="MobiDB-lite"/>
    </source>
</evidence>
<evidence type="ECO:0000313" key="3">
    <source>
        <dbReference type="Proteomes" id="UP001152622"/>
    </source>
</evidence>
<proteinExistence type="predicted"/>
<dbReference type="Proteomes" id="UP001152622">
    <property type="component" value="Chromosome 13"/>
</dbReference>
<dbReference type="OrthoDB" id="10626838at2759"/>
<feature type="compositionally biased region" description="Polar residues" evidence="1">
    <location>
        <begin position="233"/>
        <end position="247"/>
    </location>
</feature>
<feature type="compositionally biased region" description="Low complexity" evidence="1">
    <location>
        <begin position="135"/>
        <end position="150"/>
    </location>
</feature>
<comment type="caution">
    <text evidence="2">The sequence shown here is derived from an EMBL/GenBank/DDBJ whole genome shotgun (WGS) entry which is preliminary data.</text>
</comment>
<name>A0A9Q1ESB5_SYNKA</name>
<accession>A0A9Q1ESB5</accession>
<reference evidence="2" key="1">
    <citation type="journal article" date="2023" name="Science">
        <title>Genome structures resolve the early diversification of teleost fishes.</title>
        <authorList>
            <person name="Parey E."/>
            <person name="Louis A."/>
            <person name="Montfort J."/>
            <person name="Bouchez O."/>
            <person name="Roques C."/>
            <person name="Iampietro C."/>
            <person name="Lluch J."/>
            <person name="Castinel A."/>
            <person name="Donnadieu C."/>
            <person name="Desvignes T."/>
            <person name="Floi Bucao C."/>
            <person name="Jouanno E."/>
            <person name="Wen M."/>
            <person name="Mejri S."/>
            <person name="Dirks R."/>
            <person name="Jansen H."/>
            <person name="Henkel C."/>
            <person name="Chen W.J."/>
            <person name="Zahm M."/>
            <person name="Cabau C."/>
            <person name="Klopp C."/>
            <person name="Thompson A.W."/>
            <person name="Robinson-Rechavi M."/>
            <person name="Braasch I."/>
            <person name="Lecointre G."/>
            <person name="Bobe J."/>
            <person name="Postlethwait J.H."/>
            <person name="Berthelot C."/>
            <person name="Roest Crollius H."/>
            <person name="Guiguen Y."/>
        </authorList>
    </citation>
    <scope>NUCLEOTIDE SEQUENCE</scope>
    <source>
        <strain evidence="2">WJC10195</strain>
    </source>
</reference>